<name>A0ABU8Y748_9MICO</name>
<dbReference type="InterPro" id="IPR036291">
    <property type="entry name" value="NAD(P)-bd_dom_sf"/>
</dbReference>
<comment type="caution">
    <text evidence="3">The sequence shown here is derived from an EMBL/GenBank/DDBJ whole genome shotgun (WGS) entry which is preliminary data.</text>
</comment>
<evidence type="ECO:0000313" key="3">
    <source>
        <dbReference type="EMBL" id="MEK0170655.1"/>
    </source>
</evidence>
<dbReference type="InterPro" id="IPR002347">
    <property type="entry name" value="SDR_fam"/>
</dbReference>
<evidence type="ECO:0000256" key="2">
    <source>
        <dbReference type="RuleBase" id="RU000363"/>
    </source>
</evidence>
<dbReference type="EMBL" id="JBBLYY010000024">
    <property type="protein sequence ID" value="MEK0170655.1"/>
    <property type="molecule type" value="Genomic_DNA"/>
</dbReference>
<gene>
    <name evidence="3" type="ORF">WMN62_04160</name>
</gene>
<keyword evidence="1" id="KW-0560">Oxidoreductase</keyword>
<dbReference type="Gene3D" id="3.40.50.720">
    <property type="entry name" value="NAD(P)-binding Rossmann-like Domain"/>
    <property type="match status" value="1"/>
</dbReference>
<dbReference type="Proteomes" id="UP001370299">
    <property type="component" value="Unassembled WGS sequence"/>
</dbReference>
<protein>
    <submittedName>
        <fullName evidence="3">SDR family NAD(P)-dependent oxidoreductase</fullName>
    </submittedName>
</protein>
<keyword evidence="4" id="KW-1185">Reference proteome</keyword>
<dbReference type="Pfam" id="PF00106">
    <property type="entry name" value="adh_short"/>
    <property type="match status" value="1"/>
</dbReference>
<sequence length="276" mass="30342">MAAKTIVITGASDGIGVAAARELVRRGNEVVVVGRNPAKTERVARDLGVDHFVADFSDLSAVRELAADLLECCPRIDVLANNAGGIFSAGRQVTVDGHELTFQVNYLAPFLLTELLMDRLIASRGTVINTSSVANKLFGRVDIDDLDAERHFRATKAYGDSKLEQILFTKELDRRYRDRGVTSTAFHPGTISTGFSNDKTSPMYLVYHTPLRHVFLTTPEKGADTLVYLADNTPGRDYPTGEYYVKRKVAAPNPQAEDADLARELWDRSVAMLHTA</sequence>
<dbReference type="RefSeq" id="WP_340195612.1">
    <property type="nucleotide sequence ID" value="NZ_JBBKAP010000003.1"/>
</dbReference>
<dbReference type="PANTHER" id="PTHR43157">
    <property type="entry name" value="PHOSPHATIDYLINOSITOL-GLYCAN BIOSYNTHESIS CLASS F PROTEIN-RELATED"/>
    <property type="match status" value="1"/>
</dbReference>
<accession>A0ABU8Y748</accession>
<dbReference type="SUPFAM" id="SSF51735">
    <property type="entry name" value="NAD(P)-binding Rossmann-fold domains"/>
    <property type="match status" value="1"/>
</dbReference>
<evidence type="ECO:0000256" key="1">
    <source>
        <dbReference type="ARBA" id="ARBA00023002"/>
    </source>
</evidence>
<dbReference type="PRINTS" id="PR00081">
    <property type="entry name" value="GDHRDH"/>
</dbReference>
<dbReference type="PRINTS" id="PR00080">
    <property type="entry name" value="SDRFAMILY"/>
</dbReference>
<comment type="similarity">
    <text evidence="2">Belongs to the short-chain dehydrogenases/reductases (SDR) family.</text>
</comment>
<evidence type="ECO:0000313" key="4">
    <source>
        <dbReference type="Proteomes" id="UP001370299"/>
    </source>
</evidence>
<reference evidence="3 4" key="1">
    <citation type="submission" date="2024-03" db="EMBL/GenBank/DDBJ databases">
        <title>Whole genomes of four grape xylem sap localized bacterial endophytes.</title>
        <authorList>
            <person name="Kumar G."/>
            <person name="Savka M.A."/>
        </authorList>
    </citation>
    <scope>NUCLEOTIDE SEQUENCE [LARGE SCALE GENOMIC DNA]</scope>
    <source>
        <strain evidence="3 4">RIT_GXS8</strain>
    </source>
</reference>
<proteinExistence type="inferred from homology"/>
<dbReference type="PANTHER" id="PTHR43157:SF31">
    <property type="entry name" value="PHOSPHATIDYLINOSITOL-GLYCAN BIOSYNTHESIS CLASS F PROTEIN"/>
    <property type="match status" value="1"/>
</dbReference>
<organism evidence="3 4">
    <name type="scientific">Curtobacterium citreum</name>
    <dbReference type="NCBI Taxonomy" id="2036"/>
    <lineage>
        <taxon>Bacteria</taxon>
        <taxon>Bacillati</taxon>
        <taxon>Actinomycetota</taxon>
        <taxon>Actinomycetes</taxon>
        <taxon>Micrococcales</taxon>
        <taxon>Microbacteriaceae</taxon>
        <taxon>Curtobacterium</taxon>
    </lineage>
</organism>